<evidence type="ECO:0000256" key="2">
    <source>
        <dbReference type="ARBA" id="ARBA00022475"/>
    </source>
</evidence>
<evidence type="ECO:0000313" key="8">
    <source>
        <dbReference type="Proteomes" id="UP000663720"/>
    </source>
</evidence>
<feature type="transmembrane region" description="Helical" evidence="6">
    <location>
        <begin position="36"/>
        <end position="56"/>
    </location>
</feature>
<keyword evidence="3 6" id="KW-0812">Transmembrane</keyword>
<evidence type="ECO:0000256" key="4">
    <source>
        <dbReference type="ARBA" id="ARBA00022989"/>
    </source>
</evidence>
<evidence type="ECO:0000256" key="3">
    <source>
        <dbReference type="ARBA" id="ARBA00022692"/>
    </source>
</evidence>
<evidence type="ECO:0000256" key="6">
    <source>
        <dbReference type="SAM" id="Phobius"/>
    </source>
</evidence>
<protein>
    <submittedName>
        <fullName evidence="7">ABC transporter, permease protein</fullName>
    </submittedName>
</protein>
<feature type="transmembrane region" description="Helical" evidence="6">
    <location>
        <begin position="9"/>
        <end position="30"/>
    </location>
</feature>
<keyword evidence="2" id="KW-1003">Cell membrane</keyword>
<dbReference type="PANTHER" id="PTHR30482:SF10">
    <property type="entry name" value="HIGH-AFFINITY BRANCHED-CHAIN AMINO ACID TRANSPORT PROTEIN BRAE"/>
    <property type="match status" value="1"/>
</dbReference>
<reference evidence="7" key="1">
    <citation type="journal article" date="2021" name="Microb. Physiol.">
        <title>Proteogenomic Insights into the Physiology of Marine, Sulfate-Reducing, Filamentous Desulfonema limicola and Desulfonema magnum.</title>
        <authorList>
            <person name="Schnaars V."/>
            <person name="Wohlbrand L."/>
            <person name="Scheve S."/>
            <person name="Hinrichs C."/>
            <person name="Reinhardt R."/>
            <person name="Rabus R."/>
        </authorList>
    </citation>
    <scope>NUCLEOTIDE SEQUENCE</scope>
    <source>
        <strain evidence="7">5ac10</strain>
    </source>
</reference>
<evidence type="ECO:0000256" key="1">
    <source>
        <dbReference type="ARBA" id="ARBA00004651"/>
    </source>
</evidence>
<dbReference type="KEGG" id="dli:dnl_52660"/>
<dbReference type="InterPro" id="IPR001851">
    <property type="entry name" value="ABC_transp_permease"/>
</dbReference>
<proteinExistence type="predicted"/>
<dbReference type="CDD" id="cd06581">
    <property type="entry name" value="TM_PBP1_LivM_like"/>
    <property type="match status" value="1"/>
</dbReference>
<organism evidence="7 8">
    <name type="scientific">Desulfonema limicola</name>
    <dbReference type="NCBI Taxonomy" id="45656"/>
    <lineage>
        <taxon>Bacteria</taxon>
        <taxon>Pseudomonadati</taxon>
        <taxon>Thermodesulfobacteriota</taxon>
        <taxon>Desulfobacteria</taxon>
        <taxon>Desulfobacterales</taxon>
        <taxon>Desulfococcaceae</taxon>
        <taxon>Desulfonema</taxon>
    </lineage>
</organism>
<dbReference type="InterPro" id="IPR043428">
    <property type="entry name" value="LivM-like"/>
</dbReference>
<feature type="transmembrane region" description="Helical" evidence="6">
    <location>
        <begin position="84"/>
        <end position="101"/>
    </location>
</feature>
<accession>A0A975BCQ0</accession>
<dbReference type="Proteomes" id="UP000663720">
    <property type="component" value="Chromosome"/>
</dbReference>
<feature type="transmembrane region" description="Helical" evidence="6">
    <location>
        <begin position="209"/>
        <end position="228"/>
    </location>
</feature>
<feature type="transmembrane region" description="Helical" evidence="6">
    <location>
        <begin position="283"/>
        <end position="305"/>
    </location>
</feature>
<keyword evidence="4 6" id="KW-1133">Transmembrane helix</keyword>
<dbReference type="GO" id="GO:0005886">
    <property type="term" value="C:plasma membrane"/>
    <property type="evidence" value="ECO:0007669"/>
    <property type="project" value="UniProtKB-SubCell"/>
</dbReference>
<gene>
    <name evidence="7" type="ORF">dnl_52660</name>
</gene>
<dbReference type="AlphaFoldDB" id="A0A975BCQ0"/>
<feature type="transmembrane region" description="Helical" evidence="6">
    <location>
        <begin position="160"/>
        <end position="178"/>
    </location>
</feature>
<dbReference type="GO" id="GO:0015658">
    <property type="term" value="F:branched-chain amino acid transmembrane transporter activity"/>
    <property type="evidence" value="ECO:0007669"/>
    <property type="project" value="InterPro"/>
</dbReference>
<keyword evidence="8" id="KW-1185">Reference proteome</keyword>
<evidence type="ECO:0000256" key="5">
    <source>
        <dbReference type="ARBA" id="ARBA00023136"/>
    </source>
</evidence>
<name>A0A975BCQ0_9BACT</name>
<evidence type="ECO:0000313" key="7">
    <source>
        <dbReference type="EMBL" id="QTA82880.1"/>
    </source>
</evidence>
<dbReference type="RefSeq" id="WP_207688755.1">
    <property type="nucleotide sequence ID" value="NZ_CP061799.1"/>
</dbReference>
<keyword evidence="5 6" id="KW-0472">Membrane</keyword>
<dbReference type="Pfam" id="PF02653">
    <property type="entry name" value="BPD_transp_2"/>
    <property type="match status" value="1"/>
</dbReference>
<dbReference type="EMBL" id="CP061799">
    <property type="protein sequence ID" value="QTA82880.1"/>
    <property type="molecule type" value="Genomic_DNA"/>
</dbReference>
<feature type="transmembrane region" description="Helical" evidence="6">
    <location>
        <begin position="240"/>
        <end position="271"/>
    </location>
</feature>
<dbReference type="PANTHER" id="PTHR30482">
    <property type="entry name" value="HIGH-AFFINITY BRANCHED-CHAIN AMINO ACID TRANSPORT SYSTEM PERMEASE"/>
    <property type="match status" value="1"/>
</dbReference>
<dbReference type="PROSITE" id="PS51257">
    <property type="entry name" value="PROKAR_LIPOPROTEIN"/>
    <property type="match status" value="1"/>
</dbReference>
<sequence length="321" mass="35184">MQNIPKRYIVYGIITAVLACSPFFLNRYWVDVLNNVGMYAMLGLSLNLIVGHTGLFNLGHAAFYAMGAYTAAILNTSFNIPILWLIPASGLTAGLFAAIIARPIIHLRGDYLCIVTIGVGEIMRIALINDVFGITGGANGIFGISRPEIFGFKIRRPDEFFYLIWFFVALTIFLFHRLEKSRFGRALNYLREDEIAAEGSGINTAYYKLAAFVLGAAWAGMVGTLYAGKMTIISPESFNFWESVVMFTLIILGGSGSIPGVILGAFLLIGLPECFRGLANARMMVFGAAMVAMMIFRTQGILPAIPRKFPINKISENRGTS</sequence>
<comment type="subcellular location">
    <subcellularLocation>
        <location evidence="1">Cell membrane</location>
        <topology evidence="1">Multi-pass membrane protein</topology>
    </subcellularLocation>
</comment>